<name>C0NBS1_AJECG</name>
<dbReference type="HOGENOM" id="CLU_121494_0_0_1"/>
<dbReference type="InParanoid" id="C0NBS1"/>
<dbReference type="RefSeq" id="XP_045291592.1">
    <property type="nucleotide sequence ID" value="XM_045427617.1"/>
</dbReference>
<feature type="region of interest" description="Disordered" evidence="1">
    <location>
        <begin position="51"/>
        <end position="79"/>
    </location>
</feature>
<accession>C0NBS1</accession>
<proteinExistence type="predicted"/>
<dbReference type="VEuPathDB" id="FungiDB:I7I50_02444"/>
<keyword evidence="3" id="KW-1185">Reference proteome</keyword>
<evidence type="ECO:0000256" key="1">
    <source>
        <dbReference type="SAM" id="MobiDB-lite"/>
    </source>
</evidence>
<dbReference type="EMBL" id="GG663363">
    <property type="protein sequence ID" value="EEH11112.1"/>
    <property type="molecule type" value="Genomic_DNA"/>
</dbReference>
<sequence length="193" mass="22239">MPTTPISMPGNAFWEFYMELPQLGVCDRAKWKHSLTYSVAPVVGARISAVHSTQRNQGRSERCLSSRPPLSRRWRPRRNQARHPPILSQKYWAGTTCGQHSHGNGIVARDHIQQASDQPLHVYNFLLQRKIIITHELNLLNRYLETFQPPHSPNEMDWEPVLPLERHCLQQQHEQRKQPFDASSLELSGASVP</sequence>
<feature type="compositionally biased region" description="Basic and acidic residues" evidence="1">
    <location>
        <begin position="170"/>
        <end position="179"/>
    </location>
</feature>
<dbReference type="GeneID" id="69033584"/>
<feature type="region of interest" description="Disordered" evidence="1">
    <location>
        <begin position="170"/>
        <end position="193"/>
    </location>
</feature>
<dbReference type="AlphaFoldDB" id="C0NBS1"/>
<reference evidence="2" key="1">
    <citation type="submission" date="2009-02" db="EMBL/GenBank/DDBJ databases">
        <title>The Genome Sequence of Ajellomyces capsulatus strain G186AR.</title>
        <authorList>
            <consortium name="The Broad Institute Genome Sequencing Platform"/>
            <person name="Champion M."/>
            <person name="Cuomo C."/>
            <person name="Ma L.-J."/>
            <person name="Henn M.R."/>
            <person name="Sil A."/>
            <person name="Goldman B."/>
            <person name="Young S.K."/>
            <person name="Kodira C.D."/>
            <person name="Zeng Q."/>
            <person name="Koehrsen M."/>
            <person name="Alvarado L."/>
            <person name="Berlin A."/>
            <person name="Borenstein D."/>
            <person name="Chen Z."/>
            <person name="Engels R."/>
            <person name="Freedman E."/>
            <person name="Gellesch M."/>
            <person name="Goldberg J."/>
            <person name="Griggs A."/>
            <person name="Gujja S."/>
            <person name="Heiman D."/>
            <person name="Hepburn T."/>
            <person name="Howarth C."/>
            <person name="Jen D."/>
            <person name="Larson L."/>
            <person name="Lewis B."/>
            <person name="Mehta T."/>
            <person name="Park D."/>
            <person name="Pearson M."/>
            <person name="Roberts A."/>
            <person name="Saif S."/>
            <person name="Shea T."/>
            <person name="Shenoy N."/>
            <person name="Sisk P."/>
            <person name="Stolte C."/>
            <person name="Sykes S."/>
            <person name="Walk T."/>
            <person name="White J."/>
            <person name="Yandava C."/>
            <person name="Klein B."/>
            <person name="McEwen J.G."/>
            <person name="Puccia R."/>
            <person name="Goldman G.H."/>
            <person name="Felipe M.S."/>
            <person name="Nino-Vega G."/>
            <person name="San-Blas G."/>
            <person name="Taylor J."/>
            <person name="Mendoza L."/>
            <person name="Galagan J."/>
            <person name="Nusbaum C."/>
            <person name="Birren B."/>
        </authorList>
    </citation>
    <scope>NUCLEOTIDE SEQUENCE</scope>
    <source>
        <strain evidence="2">G186AR</strain>
    </source>
</reference>
<evidence type="ECO:0000313" key="2">
    <source>
        <dbReference type="EMBL" id="EEH11112.1"/>
    </source>
</evidence>
<organism evidence="2 3">
    <name type="scientific">Ajellomyces capsulatus (strain G186AR / H82 / ATCC MYA-2454 / RMSCC 2432)</name>
    <name type="common">Darling's disease fungus</name>
    <name type="synonym">Histoplasma capsulatum</name>
    <dbReference type="NCBI Taxonomy" id="447093"/>
    <lineage>
        <taxon>Eukaryota</taxon>
        <taxon>Fungi</taxon>
        <taxon>Dikarya</taxon>
        <taxon>Ascomycota</taxon>
        <taxon>Pezizomycotina</taxon>
        <taxon>Eurotiomycetes</taxon>
        <taxon>Eurotiomycetidae</taxon>
        <taxon>Onygenales</taxon>
        <taxon>Ajellomycetaceae</taxon>
        <taxon>Histoplasma</taxon>
    </lineage>
</organism>
<evidence type="ECO:0000313" key="3">
    <source>
        <dbReference type="Proteomes" id="UP000001631"/>
    </source>
</evidence>
<gene>
    <name evidence="2" type="ORF">HCBG_00567</name>
</gene>
<feature type="compositionally biased region" description="Basic residues" evidence="1">
    <location>
        <begin position="70"/>
        <end position="79"/>
    </location>
</feature>
<protein>
    <submittedName>
        <fullName evidence="2">Uncharacterized protein</fullName>
    </submittedName>
</protein>
<dbReference type="Proteomes" id="UP000001631">
    <property type="component" value="Unassembled WGS sequence"/>
</dbReference>